<dbReference type="SUPFAM" id="SSF53062">
    <property type="entry name" value="PTS system fructose IIA component-like"/>
    <property type="match status" value="1"/>
</dbReference>
<feature type="domain" description="PTS EIIA type-4" evidence="2">
    <location>
        <begin position="1"/>
        <end position="128"/>
    </location>
</feature>
<gene>
    <name evidence="3" type="ORF">DOK76_11805</name>
</gene>
<proteinExistence type="predicted"/>
<protein>
    <submittedName>
        <fullName evidence="3">PTS fructose transporter subunit IIA</fullName>
    </submittedName>
</protein>
<keyword evidence="4" id="KW-1185">Reference proteome</keyword>
<dbReference type="EMBL" id="JAFLVX010000035">
    <property type="protein sequence ID" value="MBO0477760.1"/>
    <property type="molecule type" value="Genomic_DNA"/>
</dbReference>
<dbReference type="PANTHER" id="PTHR33799:SF1">
    <property type="entry name" value="PTS SYSTEM MANNOSE-SPECIFIC EIIAB COMPONENT-RELATED"/>
    <property type="match status" value="1"/>
</dbReference>
<dbReference type="InterPro" id="IPR051471">
    <property type="entry name" value="Bacterial_PTS_sugar_comp"/>
</dbReference>
<sequence length="149" mass="16711">MFKVCIVGHGNYPSGVCSALKLLSGNDEGIHYFDLDHQLTHEEYEKQLTLFLEENDKVLIFADMTGGAPHQIATRLIVSLEKTSQYIVSSVSLNLILDMTMKNSMQLLDVDNIELELAKSIEESKEMVMVMPESSETIENTEEIVDEGI</sequence>
<name>A0ABS3HVI0_9ENTE</name>
<dbReference type="RefSeq" id="WP_206968033.1">
    <property type="nucleotide sequence ID" value="NZ_JAFLVX010000035.1"/>
</dbReference>
<evidence type="ECO:0000259" key="2">
    <source>
        <dbReference type="PROSITE" id="PS51096"/>
    </source>
</evidence>
<dbReference type="Pfam" id="PF03610">
    <property type="entry name" value="EIIA-man"/>
    <property type="match status" value="1"/>
</dbReference>
<evidence type="ECO:0000313" key="4">
    <source>
        <dbReference type="Proteomes" id="UP000664857"/>
    </source>
</evidence>
<organism evidence="3 4">
    <name type="scientific">Candidatus Vagococcus giribetii</name>
    <dbReference type="NCBI Taxonomy" id="2230876"/>
    <lineage>
        <taxon>Bacteria</taxon>
        <taxon>Bacillati</taxon>
        <taxon>Bacillota</taxon>
        <taxon>Bacilli</taxon>
        <taxon>Lactobacillales</taxon>
        <taxon>Enterococcaceae</taxon>
        <taxon>Vagococcus</taxon>
    </lineage>
</organism>
<comment type="caution">
    <text evidence="3">The sequence shown here is derived from an EMBL/GenBank/DDBJ whole genome shotgun (WGS) entry which is preliminary data.</text>
</comment>
<reference evidence="3 4" key="1">
    <citation type="submission" date="2021-03" db="EMBL/GenBank/DDBJ databases">
        <title>Enterococcal diversity collection.</title>
        <authorList>
            <person name="Gilmore M.S."/>
            <person name="Schwartzman J."/>
            <person name="Van Tyne D."/>
            <person name="Martin M."/>
            <person name="Earl A.M."/>
            <person name="Manson A.L."/>
            <person name="Straub T."/>
            <person name="Salamzade R."/>
            <person name="Saavedra J."/>
            <person name="Lebreton F."/>
            <person name="Prichula J."/>
            <person name="Schaufler K."/>
            <person name="Gaca A."/>
            <person name="Sgardioli B."/>
            <person name="Wagenaar J."/>
            <person name="Strong T."/>
        </authorList>
    </citation>
    <scope>NUCLEOTIDE SEQUENCE [LARGE SCALE GENOMIC DNA]</scope>
    <source>
        <strain evidence="3 4">DIV0080</strain>
    </source>
</reference>
<evidence type="ECO:0000313" key="3">
    <source>
        <dbReference type="EMBL" id="MBO0477760.1"/>
    </source>
</evidence>
<accession>A0ABS3HVI0</accession>
<dbReference type="PROSITE" id="PS51096">
    <property type="entry name" value="PTS_EIIA_TYPE_4"/>
    <property type="match status" value="1"/>
</dbReference>
<keyword evidence="1" id="KW-0808">Transferase</keyword>
<dbReference type="PANTHER" id="PTHR33799">
    <property type="entry name" value="PTS PERMEASE-RELATED-RELATED"/>
    <property type="match status" value="1"/>
</dbReference>
<dbReference type="Proteomes" id="UP000664857">
    <property type="component" value="Unassembled WGS sequence"/>
</dbReference>
<dbReference type="InterPro" id="IPR036662">
    <property type="entry name" value="PTS_EIIA_man-typ_sf"/>
</dbReference>
<evidence type="ECO:0000256" key="1">
    <source>
        <dbReference type="ARBA" id="ARBA00022679"/>
    </source>
</evidence>
<dbReference type="InterPro" id="IPR004701">
    <property type="entry name" value="PTS_EIIA_man-typ"/>
</dbReference>
<dbReference type="Gene3D" id="3.40.50.510">
    <property type="entry name" value="Phosphotransferase system, mannose-type IIA component"/>
    <property type="match status" value="1"/>
</dbReference>